<evidence type="ECO:0000256" key="3">
    <source>
        <dbReference type="ARBA" id="ARBA00022692"/>
    </source>
</evidence>
<comment type="subcellular location">
    <subcellularLocation>
        <location evidence="1">Membrane</location>
        <topology evidence="1">Multi-pass membrane protein</topology>
    </subcellularLocation>
</comment>
<feature type="transmembrane region" description="Helical" evidence="6">
    <location>
        <begin position="513"/>
        <end position="537"/>
    </location>
</feature>
<sequence>MSVVYETMSTNFRSSAGFRRLKSLRQQLKVILAPVLFSFIPLLWPRKEAYAAYVVCIMAYYWISQALPIAVTALIPILAYPLFGVTNARHISTVYFSDSNVLFFGSMVLAVAVEVSNFHERVALKILLTTGPNPRRLLLGFMGATSVLSFFISNTATTALMVPIVVAVIKELETCRSGDDKEAQLEDSDEEEVGDEGLNLSGVPADRVNIYKGLLLSTCFTASSAGTIMLTATGANIVLSGYMDQRYGSNQPITFFSWLTYSLPISGVLVIVLYFWLVILFIGFKSFDNSQNDVIMRLLQKKYSMLGPMRYVEKNLMVIFILIVTLWLFRNPKVFPGWGDLFRKGYVSDGTVAMFICLLLFFLPAENPFTYVGDKKIPTIITWRHMQEKFAWSTFLLLGGGYGIAAGVEKSGLSKLISRHLAEFNHLLPNWAFLMLSGLIVTCLTEFSSNVTTASIFIPMMDSLAQARQANPLLFILPITLSCSYSFMFPAATPPNAIVFGLKVMSLMDMAKAGLILNVVGFILLQGITMTYGTWIFDLDTMPAWANQTALKVYESGEIM</sequence>
<evidence type="ECO:0000256" key="6">
    <source>
        <dbReference type="SAM" id="Phobius"/>
    </source>
</evidence>
<keyword evidence="4 6" id="KW-1133">Transmembrane helix</keyword>
<dbReference type="CDD" id="cd01115">
    <property type="entry name" value="SLC13_permease"/>
    <property type="match status" value="1"/>
</dbReference>
<feature type="transmembrane region" description="Helical" evidence="6">
    <location>
        <begin position="258"/>
        <end position="282"/>
    </location>
</feature>
<dbReference type="PANTHER" id="PTHR10283">
    <property type="entry name" value="SOLUTE CARRIER FAMILY 13 MEMBER"/>
    <property type="match status" value="1"/>
</dbReference>
<feature type="transmembrane region" description="Helical" evidence="6">
    <location>
        <begin position="28"/>
        <end position="44"/>
    </location>
</feature>
<keyword evidence="5 6" id="KW-0472">Membrane</keyword>
<dbReference type="Pfam" id="PF00939">
    <property type="entry name" value="Na_sulph_symp"/>
    <property type="match status" value="1"/>
</dbReference>
<dbReference type="GO" id="GO:0015137">
    <property type="term" value="F:citrate transmembrane transporter activity"/>
    <property type="evidence" value="ECO:0007669"/>
    <property type="project" value="TreeGrafter"/>
</dbReference>
<dbReference type="PANTHER" id="PTHR10283:SF82">
    <property type="entry name" value="SOLUTE CARRIER FAMILY 13 MEMBER 2"/>
    <property type="match status" value="1"/>
</dbReference>
<feature type="transmembrane region" description="Helical" evidence="6">
    <location>
        <begin position="214"/>
        <end position="238"/>
    </location>
</feature>
<feature type="transmembrane region" description="Helical" evidence="6">
    <location>
        <begin position="101"/>
        <end position="119"/>
    </location>
</feature>
<feature type="transmembrane region" description="Helical" evidence="6">
    <location>
        <begin position="311"/>
        <end position="330"/>
    </location>
</feature>
<protein>
    <submittedName>
        <fullName evidence="8">Solute carrier family 13 member 5</fullName>
    </submittedName>
</protein>
<accession>A0A1I7RIS9</accession>
<proteinExistence type="inferred from homology"/>
<feature type="transmembrane region" description="Helical" evidence="6">
    <location>
        <begin position="50"/>
        <end position="80"/>
    </location>
</feature>
<organism evidence="7 8">
    <name type="scientific">Bursaphelenchus xylophilus</name>
    <name type="common">Pinewood nematode worm</name>
    <name type="synonym">Aphelenchoides xylophilus</name>
    <dbReference type="NCBI Taxonomy" id="6326"/>
    <lineage>
        <taxon>Eukaryota</taxon>
        <taxon>Metazoa</taxon>
        <taxon>Ecdysozoa</taxon>
        <taxon>Nematoda</taxon>
        <taxon>Chromadorea</taxon>
        <taxon>Rhabditida</taxon>
        <taxon>Tylenchina</taxon>
        <taxon>Tylenchomorpha</taxon>
        <taxon>Aphelenchoidea</taxon>
        <taxon>Aphelenchoididae</taxon>
        <taxon>Bursaphelenchus</taxon>
    </lineage>
</organism>
<dbReference type="GO" id="GO:0005886">
    <property type="term" value="C:plasma membrane"/>
    <property type="evidence" value="ECO:0007669"/>
    <property type="project" value="TreeGrafter"/>
</dbReference>
<evidence type="ECO:0000256" key="4">
    <source>
        <dbReference type="ARBA" id="ARBA00022989"/>
    </source>
</evidence>
<dbReference type="GO" id="GO:0015141">
    <property type="term" value="F:succinate transmembrane transporter activity"/>
    <property type="evidence" value="ECO:0007669"/>
    <property type="project" value="TreeGrafter"/>
</dbReference>
<dbReference type="WBParaSite" id="BXY_0061100.1">
    <property type="protein sequence ID" value="BXY_0061100.1"/>
    <property type="gene ID" value="BXY_0061100"/>
</dbReference>
<evidence type="ECO:0000256" key="5">
    <source>
        <dbReference type="ARBA" id="ARBA00023136"/>
    </source>
</evidence>
<reference evidence="8" key="1">
    <citation type="submission" date="2016-11" db="UniProtKB">
        <authorList>
            <consortium name="WormBaseParasite"/>
        </authorList>
    </citation>
    <scope>IDENTIFICATION</scope>
</reference>
<comment type="similarity">
    <text evidence="2">Belongs to the SLC13A/DASS transporter (TC 2.A.47) family. NADC subfamily.</text>
</comment>
<dbReference type="eggNOG" id="KOG1281">
    <property type="taxonomic scope" value="Eukaryota"/>
</dbReference>
<evidence type="ECO:0000256" key="2">
    <source>
        <dbReference type="ARBA" id="ARBA00006772"/>
    </source>
</evidence>
<feature type="transmembrane region" description="Helical" evidence="6">
    <location>
        <begin position="473"/>
        <end position="493"/>
    </location>
</feature>
<feature type="transmembrane region" description="Helical" evidence="6">
    <location>
        <begin position="139"/>
        <end position="169"/>
    </location>
</feature>
<evidence type="ECO:0000313" key="8">
    <source>
        <dbReference type="WBParaSite" id="BXY_0061100.1"/>
    </source>
</evidence>
<evidence type="ECO:0000313" key="7">
    <source>
        <dbReference type="Proteomes" id="UP000095284"/>
    </source>
</evidence>
<feature type="transmembrane region" description="Helical" evidence="6">
    <location>
        <begin position="350"/>
        <end position="369"/>
    </location>
</feature>
<dbReference type="Proteomes" id="UP000095284">
    <property type="component" value="Unplaced"/>
</dbReference>
<dbReference type="InterPro" id="IPR001898">
    <property type="entry name" value="SLC13A/DASS"/>
</dbReference>
<feature type="transmembrane region" description="Helical" evidence="6">
    <location>
        <begin position="390"/>
        <end position="408"/>
    </location>
</feature>
<feature type="transmembrane region" description="Helical" evidence="6">
    <location>
        <begin position="428"/>
        <end position="452"/>
    </location>
</feature>
<keyword evidence="3 6" id="KW-0812">Transmembrane</keyword>
<evidence type="ECO:0000256" key="1">
    <source>
        <dbReference type="ARBA" id="ARBA00004141"/>
    </source>
</evidence>
<name>A0A1I7RIS9_BURXY</name>
<dbReference type="AlphaFoldDB" id="A0A1I7RIS9"/>